<gene>
    <name evidence="1" type="ORF">GCWU000182_001058</name>
</gene>
<dbReference type="Proteomes" id="UP000019050">
    <property type="component" value="Unassembled WGS sequence"/>
</dbReference>
<dbReference type="RefSeq" id="WP_023391703.1">
    <property type="nucleotide sequence ID" value="NZ_KI535340.1"/>
</dbReference>
<organism evidence="1 2">
    <name type="scientific">Abiotrophia defectiva ATCC 49176</name>
    <dbReference type="NCBI Taxonomy" id="592010"/>
    <lineage>
        <taxon>Bacteria</taxon>
        <taxon>Bacillati</taxon>
        <taxon>Bacillota</taxon>
        <taxon>Bacilli</taxon>
        <taxon>Lactobacillales</taxon>
        <taxon>Aerococcaceae</taxon>
        <taxon>Abiotrophia</taxon>
    </lineage>
</organism>
<sequence length="131" mass="14582">MLEGLRSLGAVKIDLPTIAEDSVELRLLPHLVPDSRQVSQDYLDQILNQLYKVGDWYAYAQTVLQSEDATYGYLKTLYIAWAPGEEPGRLGLAFQVPSDLAGRGMVLTTEPLELEAYGNLTYLKDYLKGGN</sequence>
<dbReference type="STRING" id="592010.GCWU000182_001058"/>
<proteinExistence type="predicted"/>
<comment type="caution">
    <text evidence="1">The sequence shown here is derived from an EMBL/GenBank/DDBJ whole genome shotgun (WGS) entry which is preliminary data.</text>
</comment>
<dbReference type="EMBL" id="ACIN03000007">
    <property type="protein sequence ID" value="ESK65584.1"/>
    <property type="molecule type" value="Genomic_DNA"/>
</dbReference>
<dbReference type="HOGENOM" id="CLU_1922929_0_0_9"/>
<name>W1Q632_ABIDE</name>
<protein>
    <submittedName>
        <fullName evidence="1">Uncharacterized protein</fullName>
    </submittedName>
</protein>
<accession>W1Q632</accession>
<dbReference type="AlphaFoldDB" id="W1Q632"/>
<reference evidence="1" key="1">
    <citation type="submission" date="2013-06" db="EMBL/GenBank/DDBJ databases">
        <authorList>
            <person name="Weinstock G."/>
            <person name="Sodergren E."/>
            <person name="Clifton S."/>
            <person name="Fulton L."/>
            <person name="Fulton B."/>
            <person name="Courtney L."/>
            <person name="Fronick C."/>
            <person name="Harrison M."/>
            <person name="Strong C."/>
            <person name="Farmer C."/>
            <person name="Delahaunty K."/>
            <person name="Markovic C."/>
            <person name="Hall O."/>
            <person name="Minx P."/>
            <person name="Tomlinson C."/>
            <person name="Mitreva M."/>
            <person name="Nelson J."/>
            <person name="Hou S."/>
            <person name="Wollam A."/>
            <person name="Pepin K.H."/>
            <person name="Johnson M."/>
            <person name="Bhonagiri V."/>
            <person name="Nash W.E."/>
            <person name="Warren W."/>
            <person name="Chinwalla A."/>
            <person name="Mardis E.R."/>
            <person name="Wilson R.K."/>
        </authorList>
    </citation>
    <scope>NUCLEOTIDE SEQUENCE [LARGE SCALE GENOMIC DNA]</scope>
    <source>
        <strain evidence="1">ATCC 49176</strain>
    </source>
</reference>
<evidence type="ECO:0000313" key="1">
    <source>
        <dbReference type="EMBL" id="ESK65584.1"/>
    </source>
</evidence>
<evidence type="ECO:0000313" key="2">
    <source>
        <dbReference type="Proteomes" id="UP000019050"/>
    </source>
</evidence>
<dbReference type="GeneID" id="84817594"/>
<keyword evidence="2" id="KW-1185">Reference proteome</keyword>